<reference evidence="4" key="1">
    <citation type="submission" date="2016-09" db="EMBL/GenBank/DDBJ databases">
        <authorList>
            <person name="Varghese N."/>
            <person name="Submissions S."/>
        </authorList>
    </citation>
    <scope>NUCLEOTIDE SEQUENCE [LARGE SCALE GENOMIC DNA]</scope>
    <source>
        <strain evidence="4">TNe-862</strain>
    </source>
</reference>
<dbReference type="Proteomes" id="UP000198908">
    <property type="component" value="Unassembled WGS sequence"/>
</dbReference>
<keyword evidence="1" id="KW-0175">Coiled coil</keyword>
<name>A0A1G6QRW3_9BURK</name>
<protein>
    <submittedName>
        <fullName evidence="3">Uncharacterized protein</fullName>
    </submittedName>
</protein>
<feature type="region of interest" description="Disordered" evidence="2">
    <location>
        <begin position="30"/>
        <end position="58"/>
    </location>
</feature>
<dbReference type="RefSeq" id="WP_091997750.1">
    <property type="nucleotide sequence ID" value="NZ_FMYQ01000012.1"/>
</dbReference>
<evidence type="ECO:0000313" key="3">
    <source>
        <dbReference type="EMBL" id="SDC94674.1"/>
    </source>
</evidence>
<accession>A0A1G6QRW3</accession>
<sequence length="163" mass="17369">MGFFSSLGSMLESVAETALESIADGIQKLTDAIPSPSDSSSSSSTSSSALQVEAARREGVRRVAQRESAVMLKSFFQKHHLTVTDVEIDEFVKACSSGSATDAEGKFIKRYQETAEMQAHTAGMEALKDEIERLEQAAQAIRSLMAERAAAPHGGEEAVAAQS</sequence>
<dbReference type="STRING" id="416944.SAMN05421548_11272"/>
<dbReference type="AlphaFoldDB" id="A0A1G6QRW3"/>
<feature type="compositionally biased region" description="Low complexity" evidence="2">
    <location>
        <begin position="35"/>
        <end position="53"/>
    </location>
</feature>
<evidence type="ECO:0000313" key="4">
    <source>
        <dbReference type="Proteomes" id="UP000198908"/>
    </source>
</evidence>
<dbReference type="EMBL" id="FMYQ01000012">
    <property type="protein sequence ID" value="SDC94674.1"/>
    <property type="molecule type" value="Genomic_DNA"/>
</dbReference>
<proteinExistence type="predicted"/>
<evidence type="ECO:0000256" key="1">
    <source>
        <dbReference type="SAM" id="Coils"/>
    </source>
</evidence>
<organism evidence="3 4">
    <name type="scientific">Paraburkholderia lycopersici</name>
    <dbReference type="NCBI Taxonomy" id="416944"/>
    <lineage>
        <taxon>Bacteria</taxon>
        <taxon>Pseudomonadati</taxon>
        <taxon>Pseudomonadota</taxon>
        <taxon>Betaproteobacteria</taxon>
        <taxon>Burkholderiales</taxon>
        <taxon>Burkholderiaceae</taxon>
        <taxon>Paraburkholderia</taxon>
    </lineage>
</organism>
<keyword evidence="4" id="KW-1185">Reference proteome</keyword>
<gene>
    <name evidence="3" type="ORF">SAMN05421548_11272</name>
</gene>
<feature type="coiled-coil region" evidence="1">
    <location>
        <begin position="117"/>
        <end position="147"/>
    </location>
</feature>
<evidence type="ECO:0000256" key="2">
    <source>
        <dbReference type="SAM" id="MobiDB-lite"/>
    </source>
</evidence>